<dbReference type="KEGG" id="pmi:PMT9312_0706"/>
<keyword evidence="1" id="KW-0472">Membrane</keyword>
<sequence length="84" mass="9669">MDVFIITSFTKDISRIDLIGILLGHVIFAIALTQLLDWTWLKNLMSEEDKRRMLKSYTWKDLLVDGAIVTVVLGIIFLIISIFL</sequence>
<accession>Q31BH9</accession>
<name>Q31BH9_PROM9</name>
<evidence type="ECO:0000313" key="3">
    <source>
        <dbReference type="Proteomes" id="UP000002715"/>
    </source>
</evidence>
<dbReference type="Proteomes" id="UP000002715">
    <property type="component" value="Chromosome"/>
</dbReference>
<dbReference type="eggNOG" id="ENOG50320KA">
    <property type="taxonomic scope" value="Bacteria"/>
</dbReference>
<dbReference type="HOGENOM" id="CLU_2524832_0_0_3"/>
<reference evidence="3" key="1">
    <citation type="submission" date="2005-07" db="EMBL/GenBank/DDBJ databases">
        <title>Complete sequence of Prochlorococcus marinus str. MIT 9312.</title>
        <authorList>
            <consortium name="US DOE Joint Genome Institute"/>
            <person name="Copeland A."/>
            <person name="Lucas S."/>
            <person name="Lapidus A."/>
            <person name="Barry K."/>
            <person name="Detter J.C."/>
            <person name="Glavina T."/>
            <person name="Hammon N."/>
            <person name="Israni S."/>
            <person name="Pitluck S."/>
            <person name="Thiel J."/>
            <person name="Schmutz J."/>
            <person name="Larimer F."/>
            <person name="Land M."/>
            <person name="Kyrpides N."/>
            <person name="Lykidis A."/>
            <person name="Richardson P."/>
        </authorList>
    </citation>
    <scope>NUCLEOTIDE SEQUENCE [LARGE SCALE GENOMIC DNA]</scope>
    <source>
        <strain evidence="3">MIT 9312</strain>
    </source>
</reference>
<dbReference type="RefSeq" id="WP_011376261.1">
    <property type="nucleotide sequence ID" value="NC_007577.1"/>
</dbReference>
<keyword evidence="1" id="KW-1133">Transmembrane helix</keyword>
<feature type="transmembrane region" description="Helical" evidence="1">
    <location>
        <begin position="18"/>
        <end position="41"/>
    </location>
</feature>
<evidence type="ECO:0000256" key="1">
    <source>
        <dbReference type="SAM" id="Phobius"/>
    </source>
</evidence>
<feature type="transmembrane region" description="Helical" evidence="1">
    <location>
        <begin position="62"/>
        <end position="83"/>
    </location>
</feature>
<evidence type="ECO:0000313" key="2">
    <source>
        <dbReference type="EMBL" id="ABB49766.1"/>
    </source>
</evidence>
<gene>
    <name evidence="2" type="ordered locus">PMT9312_0706</name>
</gene>
<proteinExistence type="predicted"/>
<dbReference type="AlphaFoldDB" id="Q31BH9"/>
<protein>
    <submittedName>
        <fullName evidence="2">Uncharacterized protein</fullName>
    </submittedName>
</protein>
<keyword evidence="1" id="KW-0812">Transmembrane</keyword>
<organism evidence="2 3">
    <name type="scientific">Prochlorococcus marinus (strain MIT 9312)</name>
    <dbReference type="NCBI Taxonomy" id="74546"/>
    <lineage>
        <taxon>Bacteria</taxon>
        <taxon>Bacillati</taxon>
        <taxon>Cyanobacteriota</taxon>
        <taxon>Cyanophyceae</taxon>
        <taxon>Synechococcales</taxon>
        <taxon>Prochlorococcaceae</taxon>
        <taxon>Prochlorococcus</taxon>
    </lineage>
</organism>
<dbReference type="STRING" id="74546.PMT9312_0706"/>
<dbReference type="EMBL" id="CP000111">
    <property type="protein sequence ID" value="ABB49766.1"/>
    <property type="molecule type" value="Genomic_DNA"/>
</dbReference>
<dbReference type="OrthoDB" id="541389at2"/>